<organism evidence="2 3">
    <name type="scientific">Kribbella sandramycini</name>
    <dbReference type="NCBI Taxonomy" id="60450"/>
    <lineage>
        <taxon>Bacteria</taxon>
        <taxon>Bacillati</taxon>
        <taxon>Actinomycetota</taxon>
        <taxon>Actinomycetes</taxon>
        <taxon>Propionibacteriales</taxon>
        <taxon>Kribbellaceae</taxon>
        <taxon>Kribbella</taxon>
    </lineage>
</organism>
<dbReference type="AlphaFoldDB" id="A0A7Y4L279"/>
<dbReference type="Proteomes" id="UP000553957">
    <property type="component" value="Unassembled WGS sequence"/>
</dbReference>
<accession>A0A7Y4L279</accession>
<dbReference type="EMBL" id="JACHKF010000001">
    <property type="protein sequence ID" value="MBB6566324.1"/>
    <property type="molecule type" value="Genomic_DNA"/>
</dbReference>
<comment type="caution">
    <text evidence="2">The sequence shown here is derived from an EMBL/GenBank/DDBJ whole genome shotgun (WGS) entry which is preliminary data.</text>
</comment>
<protein>
    <submittedName>
        <fullName evidence="1">Tetratricopeptide (TPR) repeat protein</fullName>
    </submittedName>
</protein>
<dbReference type="Gene3D" id="1.25.40.10">
    <property type="entry name" value="Tetratricopeptide repeat domain"/>
    <property type="match status" value="1"/>
</dbReference>
<evidence type="ECO:0000313" key="1">
    <source>
        <dbReference type="EMBL" id="MBB6566324.1"/>
    </source>
</evidence>
<evidence type="ECO:0000313" key="2">
    <source>
        <dbReference type="EMBL" id="NOL43014.1"/>
    </source>
</evidence>
<dbReference type="EMBL" id="JABJRC010000005">
    <property type="protein sequence ID" value="NOL43014.1"/>
    <property type="molecule type" value="Genomic_DNA"/>
</dbReference>
<dbReference type="InterPro" id="IPR011990">
    <property type="entry name" value="TPR-like_helical_dom_sf"/>
</dbReference>
<keyword evidence="3" id="KW-1185">Reference proteome</keyword>
<evidence type="ECO:0000313" key="4">
    <source>
        <dbReference type="Proteomes" id="UP000553957"/>
    </source>
</evidence>
<dbReference type="RefSeq" id="WP_171675592.1">
    <property type="nucleotide sequence ID" value="NZ_BAAAGT010000010.1"/>
</dbReference>
<dbReference type="SUPFAM" id="SSF48452">
    <property type="entry name" value="TPR-like"/>
    <property type="match status" value="1"/>
</dbReference>
<reference evidence="1 4" key="2">
    <citation type="submission" date="2020-08" db="EMBL/GenBank/DDBJ databases">
        <title>Sequencing the genomes of 1000 actinobacteria strains.</title>
        <authorList>
            <person name="Klenk H.-P."/>
        </authorList>
    </citation>
    <scope>NUCLEOTIDE SEQUENCE [LARGE SCALE GENOMIC DNA]</scope>
    <source>
        <strain evidence="1 4">DSM 15626</strain>
    </source>
</reference>
<proteinExistence type="predicted"/>
<dbReference type="Proteomes" id="UP000534306">
    <property type="component" value="Unassembled WGS sequence"/>
</dbReference>
<gene>
    <name evidence="1" type="ORF">HNR71_001961</name>
    <name evidence="2" type="ORF">HPO96_22455</name>
</gene>
<reference evidence="2 3" key="1">
    <citation type="submission" date="2020-05" db="EMBL/GenBank/DDBJ databases">
        <title>Genome sequence of Kribbella sandramycini ATCC 39419.</title>
        <authorList>
            <person name="Maclea K.S."/>
            <person name="Fair J.L."/>
        </authorList>
    </citation>
    <scope>NUCLEOTIDE SEQUENCE [LARGE SCALE GENOMIC DNA]</scope>
    <source>
        <strain evidence="2 3">ATCC 39419</strain>
    </source>
</reference>
<evidence type="ECO:0000313" key="3">
    <source>
        <dbReference type="Proteomes" id="UP000534306"/>
    </source>
</evidence>
<name>A0A7Y4L279_9ACTN</name>
<sequence length="412" mass="45694">MSEPAINHVYDRTDPRGDFPSLPGPGVLEHNRLAVFWRPLLDLHPSPYAPMRLQALSYVNSWLADPESTDWAWFSRHSVAGLRNQVVRHTGLAQYACKDPRDLPEDLRTSQWQVLAEALDNFADLPPLRRRMVVFHLVQLSFYNVAVALTAADQPDGTAETDLYLYEVARAHTGSPAYGARAADLFEYLATTSADPTLALAAAGQGVSHAIRRDRDLDIARKFESYAATADGEVGWLHALARSRFHRAVALLRLRERDFRGMSAEIKLSVEFGEQLLAAEPTGADRYVAVENQRIILESQIKAAGRAPIDVRAEQVRLRCDQLLAIDPYCIQARLVVADGYSAAGMFAEAAHWYERAGELGTGAGAMAWYRAGQCHDLLGRPADAANAMGRCLELDTTAVQPREYLERLERG</sequence>